<gene>
    <name evidence="1" type="ORF">NCTC11343_03582</name>
</gene>
<organism evidence="1 2">
    <name type="scientific">Sphingobacterium multivorum</name>
    <dbReference type="NCBI Taxonomy" id="28454"/>
    <lineage>
        <taxon>Bacteria</taxon>
        <taxon>Pseudomonadati</taxon>
        <taxon>Bacteroidota</taxon>
        <taxon>Sphingobacteriia</taxon>
        <taxon>Sphingobacteriales</taxon>
        <taxon>Sphingobacteriaceae</taxon>
        <taxon>Sphingobacterium</taxon>
    </lineage>
</organism>
<evidence type="ECO:0000313" key="1">
    <source>
        <dbReference type="EMBL" id="SPZ88604.1"/>
    </source>
</evidence>
<dbReference type="EMBL" id="UAUU01000009">
    <property type="protein sequence ID" value="SPZ88604.1"/>
    <property type="molecule type" value="Genomic_DNA"/>
</dbReference>
<dbReference type="RefSeq" id="WP_112375383.1">
    <property type="nucleotide sequence ID" value="NZ_CP069793.1"/>
</dbReference>
<accession>A0A2X2J4N6</accession>
<evidence type="ECO:0000313" key="2">
    <source>
        <dbReference type="Proteomes" id="UP000251241"/>
    </source>
</evidence>
<sequence>MKKITFFAVAIVGSVTAANAQSQSQAKVKVNVELNPFQSIEIGSGAGQDGPVTSGYNDEVTLKYEKAADYTNGVSKSIAKQLKVSSVGSGYKVKATLLTNGQFNKVAGNGANTYDAKKLIEIQVDGKTASTDVNMEFGPFGSTSTAEASVLNKELDVKYIGKPLNEATVKELLGNGGKDTKAKYTIDVVYTIAAN</sequence>
<reference evidence="1 2" key="1">
    <citation type="submission" date="2018-06" db="EMBL/GenBank/DDBJ databases">
        <authorList>
            <consortium name="Pathogen Informatics"/>
            <person name="Doyle S."/>
        </authorList>
    </citation>
    <scope>NUCLEOTIDE SEQUENCE [LARGE SCALE GENOMIC DNA]</scope>
    <source>
        <strain evidence="1 2">NCTC11343</strain>
    </source>
</reference>
<dbReference type="GeneID" id="97183434"/>
<name>A0A2X2J4N6_SPHMU</name>
<dbReference type="AlphaFoldDB" id="A0A2X2J4N6"/>
<dbReference type="Proteomes" id="UP000251241">
    <property type="component" value="Unassembled WGS sequence"/>
</dbReference>
<protein>
    <submittedName>
        <fullName evidence="1">Uncharacterized protein</fullName>
    </submittedName>
</protein>
<proteinExistence type="predicted"/>